<gene>
    <name evidence="2" type="ORF">BLGHR1_16817</name>
</gene>
<organism evidence="2 3">
    <name type="scientific">Blumeria hordei</name>
    <name type="common">Barley powdery mildew</name>
    <name type="synonym">Blumeria graminis f. sp. hordei</name>
    <dbReference type="NCBI Taxonomy" id="2867405"/>
    <lineage>
        <taxon>Eukaryota</taxon>
        <taxon>Fungi</taxon>
        <taxon>Dikarya</taxon>
        <taxon>Ascomycota</taxon>
        <taxon>Pezizomycotina</taxon>
        <taxon>Leotiomycetes</taxon>
        <taxon>Erysiphales</taxon>
        <taxon>Erysiphaceae</taxon>
        <taxon>Blumeria</taxon>
    </lineage>
</organism>
<reference evidence="2 3" key="1">
    <citation type="submission" date="2017-11" db="EMBL/GenBank/DDBJ databases">
        <authorList>
            <person name="Kracher B."/>
        </authorList>
    </citation>
    <scope>NUCLEOTIDE SEQUENCE [LARGE SCALE GENOMIC DNA]</scope>
    <source>
        <strain evidence="2 3">RACE1</strain>
    </source>
</reference>
<evidence type="ECO:0000256" key="1">
    <source>
        <dbReference type="SAM" id="MobiDB-lite"/>
    </source>
</evidence>
<evidence type="ECO:0000313" key="3">
    <source>
        <dbReference type="Proteomes" id="UP000275772"/>
    </source>
</evidence>
<dbReference type="AlphaFoldDB" id="A0A383V088"/>
<protein>
    <submittedName>
        <fullName evidence="2">Uncharacterized protein</fullName>
    </submittedName>
</protein>
<proteinExistence type="predicted"/>
<evidence type="ECO:0000313" key="2">
    <source>
        <dbReference type="EMBL" id="SZF06014.1"/>
    </source>
</evidence>
<dbReference type="VEuPathDB" id="FungiDB:BLGHR1_16817"/>
<accession>A0A383V088</accession>
<dbReference type="EMBL" id="UNSH01000086">
    <property type="protein sequence ID" value="SZF06014.1"/>
    <property type="molecule type" value="Genomic_DNA"/>
</dbReference>
<sequence length="65" mass="7338">MVYSRSMGMITAISCFLHSDHHSHPISYSPLSPFTSSESPQDFHSLEQPCTSTRFTSRRTNIAHP</sequence>
<feature type="region of interest" description="Disordered" evidence="1">
    <location>
        <begin position="29"/>
        <end position="65"/>
    </location>
</feature>
<name>A0A383V088_BLUHO</name>
<dbReference type="Proteomes" id="UP000275772">
    <property type="component" value="Unassembled WGS sequence"/>
</dbReference>